<feature type="transmembrane region" description="Helical" evidence="2">
    <location>
        <begin position="749"/>
        <end position="766"/>
    </location>
</feature>
<dbReference type="Pfam" id="PF10334">
    <property type="entry name" value="BRE4"/>
    <property type="match status" value="1"/>
</dbReference>
<keyword evidence="2" id="KW-0472">Membrane</keyword>
<dbReference type="Proteomes" id="UP001362899">
    <property type="component" value="Unassembled WGS sequence"/>
</dbReference>
<keyword evidence="2" id="KW-1133">Transmembrane helix</keyword>
<feature type="transmembrane region" description="Helical" evidence="2">
    <location>
        <begin position="225"/>
        <end position="244"/>
    </location>
</feature>
<dbReference type="AlphaFoldDB" id="A0AAV5REM4"/>
<feature type="transmembrane region" description="Helical" evidence="2">
    <location>
        <begin position="250"/>
        <end position="268"/>
    </location>
</feature>
<sequence>MPDEILEKSPVNGVNDDDTNEDIREMNEDSDRNSIEVKSLHELARVNTSLQRDMAEAAKSDSRRIHKKKRALFIAKTKKLLRYMFYPEVILTHLNFPDLKVVLRSWLMMWSLTLMCICGGSAEFMGPSSFLANFACGIEISGNLSVAAALVYCLTDELTLIISFTISVVTMGINYRLHGYPTERDLINDMLNRGYCQNVSVPTFENCVVPHIHLGLYMTTRTTTITIFGMIFSFSICGLIQQRFKYARLAWLLNSLFTIIVFPFNNFCPMFRPWYYARNCVVPMSMAFTTRFVASMLVLPFSSNSRVMSNLSVACSKLQNLCDKMENNISSSRPSTDNIAENFEFIRGDAQTIFTKHVINEIDMEMIGKVEIWLSRVSKDDLCDLRSQIRLVMSATSSFRFFFVSIQDRKQDILNEDVGPLSAHADASDRIKTLARTPKFISQRLSQSYKATGSYESYRSRLSKDEISYLRDRLSIEALDYNFQAVTKKYEPLVRQSTQLLGHISTWLSSASKYFTFNRHTYFQAIADLQKAFDSQQKLLEECAHLQNLEPEFALHAYNCVHYARRVKRLGKLCILIHNKNPEAKPRLVTPFSSSSAMSSHVADNDYEIDGIHDNLNDRLNRTFTSFKPLVQVQVRNPDSSPPRIFLHILGSYVEKCVDILYAPDVVFSIKRSLLVTATLTPYFCRPICERAYKHWFLWVAVLTSYTVARQAVDGLYGLVTKFVYNFWGCLVGMVAWYISAGSGRGNPFSYAVVTAFVWLYICFQRQFNKHFNPSSSVVFNCTVTLVLGNSWNAGHIVLPGVELGRGFNVAWVRFVTVSIGISISFVGTIFPHAYTAKKFVRNIIGSCLEHVGDLHASISNFAVQRYTNPGVHIVASSDIITKSARAIMTDLDSAETLRARLIYEPPLSGFYPTHRYKLLINYAQEITQLMSLVYTFFDELDDPSHMPQVLSTMGWTNPSISGGVYSLLYMSSRAIADAKALPSVTSGYLATKYICDVLPEHLQDAESFPTPLYTTAIALTTQVYKRVDGIVCIIKELVGEVYDLNMGLYDLESQQPSPRRSR</sequence>
<evidence type="ECO:0000313" key="5">
    <source>
        <dbReference type="EMBL" id="GMM49949.1"/>
    </source>
</evidence>
<evidence type="ECO:0000259" key="4">
    <source>
        <dbReference type="Pfam" id="PF10337"/>
    </source>
</evidence>
<feature type="domain" description="DUF2421" evidence="3">
    <location>
        <begin position="832"/>
        <end position="1043"/>
    </location>
</feature>
<feature type="compositionally biased region" description="Basic and acidic residues" evidence="1">
    <location>
        <begin position="21"/>
        <end position="32"/>
    </location>
</feature>
<dbReference type="PANTHER" id="PTHR37994">
    <property type="entry name" value="ARAE_2_N DOMAIN-CONTAINING PROTEIN-RELATED"/>
    <property type="match status" value="1"/>
</dbReference>
<dbReference type="Pfam" id="PF10337">
    <property type="entry name" value="ArAE_2_N"/>
    <property type="match status" value="1"/>
</dbReference>
<dbReference type="EMBL" id="BTGC01000003">
    <property type="protein sequence ID" value="GMM49949.1"/>
    <property type="molecule type" value="Genomic_DNA"/>
</dbReference>
<feature type="transmembrane region" description="Helical" evidence="2">
    <location>
        <begin position="101"/>
        <end position="118"/>
    </location>
</feature>
<evidence type="ECO:0000259" key="3">
    <source>
        <dbReference type="Pfam" id="PF10334"/>
    </source>
</evidence>
<accession>A0AAV5REM4</accession>
<evidence type="ECO:0008006" key="7">
    <source>
        <dbReference type="Google" id="ProtNLM"/>
    </source>
</evidence>
<feature type="transmembrane region" description="Helical" evidence="2">
    <location>
        <begin position="778"/>
        <end position="799"/>
    </location>
</feature>
<evidence type="ECO:0000313" key="6">
    <source>
        <dbReference type="Proteomes" id="UP001362899"/>
    </source>
</evidence>
<name>A0AAV5REM4_STABA</name>
<feature type="transmembrane region" description="Helical" evidence="2">
    <location>
        <begin position="725"/>
        <end position="743"/>
    </location>
</feature>
<dbReference type="InterPro" id="IPR018820">
    <property type="entry name" value="BRE4-related_DUF2421"/>
</dbReference>
<keyword evidence="6" id="KW-1185">Reference proteome</keyword>
<keyword evidence="2" id="KW-0812">Transmembrane</keyword>
<gene>
    <name evidence="5" type="ORF">DASB73_009070</name>
</gene>
<reference evidence="5 6" key="1">
    <citation type="journal article" date="2023" name="Elife">
        <title>Identification of key yeast species and microbe-microbe interactions impacting larval growth of Drosophila in the wild.</title>
        <authorList>
            <person name="Mure A."/>
            <person name="Sugiura Y."/>
            <person name="Maeda R."/>
            <person name="Honda K."/>
            <person name="Sakurai N."/>
            <person name="Takahashi Y."/>
            <person name="Watada M."/>
            <person name="Katoh T."/>
            <person name="Gotoh A."/>
            <person name="Gotoh Y."/>
            <person name="Taniguchi I."/>
            <person name="Nakamura K."/>
            <person name="Hayashi T."/>
            <person name="Katayama T."/>
            <person name="Uemura T."/>
            <person name="Hattori Y."/>
        </authorList>
    </citation>
    <scope>NUCLEOTIDE SEQUENCE [LARGE SCALE GENOMIC DNA]</scope>
    <source>
        <strain evidence="5 6">SB-73</strain>
    </source>
</reference>
<protein>
    <recommendedName>
        <fullName evidence="7">DUF2421 domain-containing protein</fullName>
    </recommendedName>
</protein>
<proteinExistence type="predicted"/>
<evidence type="ECO:0000256" key="2">
    <source>
        <dbReference type="SAM" id="Phobius"/>
    </source>
</evidence>
<dbReference type="InterPro" id="IPR018823">
    <property type="entry name" value="ArAE_2_N"/>
</dbReference>
<feature type="transmembrane region" description="Helical" evidence="2">
    <location>
        <begin position="280"/>
        <end position="301"/>
    </location>
</feature>
<feature type="transmembrane region" description="Helical" evidence="2">
    <location>
        <begin position="811"/>
        <end position="835"/>
    </location>
</feature>
<feature type="domain" description="Putative ER transporter 6TM N-terminal" evidence="4">
    <location>
        <begin position="84"/>
        <end position="553"/>
    </location>
</feature>
<dbReference type="PANTHER" id="PTHR37994:SF1">
    <property type="entry name" value="ER TRANSPORTER 6TM N-TERMINAL DOMAIN-CONTAINING PROTEIN"/>
    <property type="match status" value="1"/>
</dbReference>
<comment type="caution">
    <text evidence="5">The sequence shown here is derived from an EMBL/GenBank/DDBJ whole genome shotgun (WGS) entry which is preliminary data.</text>
</comment>
<organism evidence="5 6">
    <name type="scientific">Starmerella bacillaris</name>
    <name type="common">Yeast</name>
    <name type="synonym">Candida zemplinina</name>
    <dbReference type="NCBI Taxonomy" id="1247836"/>
    <lineage>
        <taxon>Eukaryota</taxon>
        <taxon>Fungi</taxon>
        <taxon>Dikarya</taxon>
        <taxon>Ascomycota</taxon>
        <taxon>Saccharomycotina</taxon>
        <taxon>Dipodascomycetes</taxon>
        <taxon>Dipodascales</taxon>
        <taxon>Trichomonascaceae</taxon>
        <taxon>Starmerella</taxon>
    </lineage>
</organism>
<feature type="transmembrane region" description="Helical" evidence="2">
    <location>
        <begin position="158"/>
        <end position="177"/>
    </location>
</feature>
<feature type="transmembrane region" description="Helical" evidence="2">
    <location>
        <begin position="130"/>
        <end position="152"/>
    </location>
</feature>
<evidence type="ECO:0000256" key="1">
    <source>
        <dbReference type="SAM" id="MobiDB-lite"/>
    </source>
</evidence>
<feature type="region of interest" description="Disordered" evidence="1">
    <location>
        <begin position="1"/>
        <end position="32"/>
    </location>
</feature>